<reference evidence="1 2" key="1">
    <citation type="submission" date="2020-08" db="EMBL/GenBank/DDBJ databases">
        <title>Genomic Encyclopedia of Type Strains, Phase IV (KMG-IV): sequencing the most valuable type-strain genomes for metagenomic binning, comparative biology and taxonomic classification.</title>
        <authorList>
            <person name="Goeker M."/>
        </authorList>
    </citation>
    <scope>NUCLEOTIDE SEQUENCE [LARGE SCALE GENOMIC DNA]</scope>
    <source>
        <strain evidence="1 2">DSM 23240</strain>
    </source>
</reference>
<protein>
    <submittedName>
        <fullName evidence="1">Uncharacterized protein</fullName>
    </submittedName>
</protein>
<dbReference type="AlphaFoldDB" id="A0A840RVP4"/>
<organism evidence="1 2">
    <name type="scientific">Glaciimonas immobilis</name>
    <dbReference type="NCBI Taxonomy" id="728004"/>
    <lineage>
        <taxon>Bacteria</taxon>
        <taxon>Pseudomonadati</taxon>
        <taxon>Pseudomonadota</taxon>
        <taxon>Betaproteobacteria</taxon>
        <taxon>Burkholderiales</taxon>
        <taxon>Oxalobacteraceae</taxon>
        <taxon>Glaciimonas</taxon>
    </lineage>
</organism>
<dbReference type="RefSeq" id="WP_168055612.1">
    <property type="nucleotide sequence ID" value="NZ_JAAOZT010000007.1"/>
</dbReference>
<evidence type="ECO:0000313" key="1">
    <source>
        <dbReference type="EMBL" id="MBB5200956.1"/>
    </source>
</evidence>
<comment type="caution">
    <text evidence="1">The sequence shown here is derived from an EMBL/GenBank/DDBJ whole genome shotgun (WGS) entry which is preliminary data.</text>
</comment>
<proteinExistence type="predicted"/>
<name>A0A840RVP4_9BURK</name>
<evidence type="ECO:0000313" key="2">
    <source>
        <dbReference type="Proteomes" id="UP000571084"/>
    </source>
</evidence>
<dbReference type="EMBL" id="JACHHQ010000005">
    <property type="protein sequence ID" value="MBB5200956.1"/>
    <property type="molecule type" value="Genomic_DNA"/>
</dbReference>
<accession>A0A840RVP4</accession>
<dbReference type="InterPro" id="IPR045646">
    <property type="entry name" value="DUF6402"/>
</dbReference>
<gene>
    <name evidence="1" type="ORF">HNR39_002798</name>
</gene>
<keyword evidence="2" id="KW-1185">Reference proteome</keyword>
<sequence length="168" mass="19489">MSVPIATAMTTPCSDRKGVKCFIEILQLRDLPDIMEKMGWDIAAEIMNHWFSLDTGWAMPQEVKEGKVDPISLDQTQYDDQIIKMAWLLKFPRAAEAFDYVYKNWATENGKVELKKRLIKSGWKPKKLIPFKLGKRSMSARELECVPGQLSRIWFKNGCSGRTVWRCW</sequence>
<dbReference type="Proteomes" id="UP000571084">
    <property type="component" value="Unassembled WGS sequence"/>
</dbReference>
<dbReference type="Pfam" id="PF19940">
    <property type="entry name" value="DUF6402"/>
    <property type="match status" value="1"/>
</dbReference>